<keyword evidence="2 3" id="KW-0040">ANK repeat</keyword>
<accession>A2DED6</accession>
<evidence type="ECO:0000256" key="3">
    <source>
        <dbReference type="PROSITE-ProRule" id="PRU00023"/>
    </source>
</evidence>
<organism evidence="4 5">
    <name type="scientific">Trichomonas vaginalis (strain ATCC PRA-98 / G3)</name>
    <dbReference type="NCBI Taxonomy" id="412133"/>
    <lineage>
        <taxon>Eukaryota</taxon>
        <taxon>Metamonada</taxon>
        <taxon>Parabasalia</taxon>
        <taxon>Trichomonadida</taxon>
        <taxon>Trichomonadidae</taxon>
        <taxon>Trichomonas</taxon>
    </lineage>
</organism>
<feature type="repeat" description="ANK" evidence="3">
    <location>
        <begin position="59"/>
        <end position="91"/>
    </location>
</feature>
<feature type="repeat" description="ANK" evidence="3">
    <location>
        <begin position="92"/>
        <end position="120"/>
    </location>
</feature>
<dbReference type="PANTHER" id="PTHR24171">
    <property type="entry name" value="ANKYRIN REPEAT DOMAIN-CONTAINING PROTEIN 39-RELATED"/>
    <property type="match status" value="1"/>
</dbReference>
<dbReference type="Gene3D" id="1.25.40.20">
    <property type="entry name" value="Ankyrin repeat-containing domain"/>
    <property type="match status" value="2"/>
</dbReference>
<dbReference type="InParanoid" id="A2DED6"/>
<reference evidence="4" key="2">
    <citation type="journal article" date="2007" name="Science">
        <title>Draft genome sequence of the sexually transmitted pathogen Trichomonas vaginalis.</title>
        <authorList>
            <person name="Carlton J.M."/>
            <person name="Hirt R.P."/>
            <person name="Silva J.C."/>
            <person name="Delcher A.L."/>
            <person name="Schatz M."/>
            <person name="Zhao Q."/>
            <person name="Wortman J.R."/>
            <person name="Bidwell S.L."/>
            <person name="Alsmark U.C.M."/>
            <person name="Besteiro S."/>
            <person name="Sicheritz-Ponten T."/>
            <person name="Noel C.J."/>
            <person name="Dacks J.B."/>
            <person name="Foster P.G."/>
            <person name="Simillion C."/>
            <person name="Van de Peer Y."/>
            <person name="Miranda-Saavedra D."/>
            <person name="Barton G.J."/>
            <person name="Westrop G.D."/>
            <person name="Mueller S."/>
            <person name="Dessi D."/>
            <person name="Fiori P.L."/>
            <person name="Ren Q."/>
            <person name="Paulsen I."/>
            <person name="Zhang H."/>
            <person name="Bastida-Corcuera F.D."/>
            <person name="Simoes-Barbosa A."/>
            <person name="Brown M.T."/>
            <person name="Hayes R.D."/>
            <person name="Mukherjee M."/>
            <person name="Okumura C.Y."/>
            <person name="Schneider R."/>
            <person name="Smith A.J."/>
            <person name="Vanacova S."/>
            <person name="Villalvazo M."/>
            <person name="Haas B.J."/>
            <person name="Pertea M."/>
            <person name="Feldblyum T.V."/>
            <person name="Utterback T.R."/>
            <person name="Shu C.L."/>
            <person name="Osoegawa K."/>
            <person name="de Jong P.J."/>
            <person name="Hrdy I."/>
            <person name="Horvathova L."/>
            <person name="Zubacova Z."/>
            <person name="Dolezal P."/>
            <person name="Malik S.B."/>
            <person name="Logsdon J.M. Jr."/>
            <person name="Henze K."/>
            <person name="Gupta A."/>
            <person name="Wang C.C."/>
            <person name="Dunne R.L."/>
            <person name="Upcroft J.A."/>
            <person name="Upcroft P."/>
            <person name="White O."/>
            <person name="Salzberg S.L."/>
            <person name="Tang P."/>
            <person name="Chiu C.-H."/>
            <person name="Lee Y.-S."/>
            <person name="Embley T.M."/>
            <person name="Coombs G.H."/>
            <person name="Mottram J.C."/>
            <person name="Tachezy J."/>
            <person name="Fraser-Liggett C.M."/>
            <person name="Johnson P.J."/>
        </authorList>
    </citation>
    <scope>NUCLEOTIDE SEQUENCE [LARGE SCALE GENOMIC DNA]</scope>
    <source>
        <strain evidence="4">G3</strain>
    </source>
</reference>
<evidence type="ECO:0000313" key="4">
    <source>
        <dbReference type="EMBL" id="EAY21354.1"/>
    </source>
</evidence>
<evidence type="ECO:0000313" key="5">
    <source>
        <dbReference type="Proteomes" id="UP000001542"/>
    </source>
</evidence>
<protein>
    <submittedName>
        <fullName evidence="4">Ankyrin repeat protein, putative</fullName>
    </submittedName>
</protein>
<reference evidence="4" key="1">
    <citation type="submission" date="2006-10" db="EMBL/GenBank/DDBJ databases">
        <authorList>
            <person name="Amadeo P."/>
            <person name="Zhao Q."/>
            <person name="Wortman J."/>
            <person name="Fraser-Liggett C."/>
            <person name="Carlton J."/>
        </authorList>
    </citation>
    <scope>NUCLEOTIDE SEQUENCE</scope>
    <source>
        <strain evidence="4">G3</strain>
    </source>
</reference>
<sequence length="120" mass="13619">MFDFLISHGANIYVQDKDEDSPYDIASNSGKTEIINYIKSKDFDINHLDKFYNAVNDSSIQSPLRAAVIHNHIDVAQLLLSSGADINYVDRYGYTPLYYAVRLNHTAMAQYLILRGAEIE</sequence>
<dbReference type="SMR" id="A2DED6"/>
<dbReference type="eggNOG" id="KOG0504">
    <property type="taxonomic scope" value="Eukaryota"/>
</dbReference>
<dbReference type="SMART" id="SM00248">
    <property type="entry name" value="ANK"/>
    <property type="match status" value="3"/>
</dbReference>
<keyword evidence="5" id="KW-1185">Reference proteome</keyword>
<name>A2DED6_TRIV3</name>
<gene>
    <name evidence="4" type="ORF">TVAG_167290</name>
</gene>
<dbReference type="OrthoDB" id="194358at2759"/>
<dbReference type="Pfam" id="PF13637">
    <property type="entry name" value="Ank_4"/>
    <property type="match status" value="1"/>
</dbReference>
<dbReference type="PROSITE" id="PS50088">
    <property type="entry name" value="ANK_REPEAT"/>
    <property type="match status" value="2"/>
</dbReference>
<dbReference type="SUPFAM" id="SSF48403">
    <property type="entry name" value="Ankyrin repeat"/>
    <property type="match status" value="1"/>
</dbReference>
<evidence type="ECO:0000256" key="1">
    <source>
        <dbReference type="ARBA" id="ARBA00022737"/>
    </source>
</evidence>
<dbReference type="InterPro" id="IPR002110">
    <property type="entry name" value="Ankyrin_rpt"/>
</dbReference>
<dbReference type="AlphaFoldDB" id="A2DED6"/>
<keyword evidence="1" id="KW-0677">Repeat</keyword>
<dbReference type="KEGG" id="tva:5466902"/>
<dbReference type="STRING" id="5722.A2DED6"/>
<evidence type="ECO:0000256" key="2">
    <source>
        <dbReference type="ARBA" id="ARBA00023043"/>
    </source>
</evidence>
<proteinExistence type="predicted"/>
<dbReference type="VEuPathDB" id="TrichDB:TVAGG3_0175350"/>
<dbReference type="InterPro" id="IPR036770">
    <property type="entry name" value="Ankyrin_rpt-contain_sf"/>
</dbReference>
<dbReference type="VEuPathDB" id="TrichDB:TVAG_167290"/>
<dbReference type="RefSeq" id="XP_001582340.1">
    <property type="nucleotide sequence ID" value="XM_001582290.1"/>
</dbReference>
<dbReference type="Proteomes" id="UP000001542">
    <property type="component" value="Unassembled WGS sequence"/>
</dbReference>
<dbReference type="PROSITE" id="PS50297">
    <property type="entry name" value="ANK_REP_REGION"/>
    <property type="match status" value="2"/>
</dbReference>
<dbReference type="EMBL" id="DS113191">
    <property type="protein sequence ID" value="EAY21354.1"/>
    <property type="molecule type" value="Genomic_DNA"/>
</dbReference>